<accession>A0ABX8L9I5</accession>
<name>A0ABX8L9I5_9GAMM</name>
<keyword evidence="2" id="KW-1185">Reference proteome</keyword>
<evidence type="ECO:0000313" key="1">
    <source>
        <dbReference type="EMBL" id="QXB47665.1"/>
    </source>
</evidence>
<gene>
    <name evidence="1" type="ORF">I6L30_06600</name>
</gene>
<dbReference type="EMBL" id="CP077365">
    <property type="protein sequence ID" value="QXB47665.1"/>
    <property type="molecule type" value="Genomic_DNA"/>
</dbReference>
<organism evidence="1 2">
    <name type="scientific">Acinetobacter seifertii</name>
    <dbReference type="NCBI Taxonomy" id="1530123"/>
    <lineage>
        <taxon>Bacteria</taxon>
        <taxon>Pseudomonadati</taxon>
        <taxon>Pseudomonadota</taxon>
        <taxon>Gammaproteobacteria</taxon>
        <taxon>Moraxellales</taxon>
        <taxon>Moraxellaceae</taxon>
        <taxon>Acinetobacter</taxon>
        <taxon>Acinetobacter calcoaceticus/baumannii complex</taxon>
    </lineage>
</organism>
<dbReference type="InterPro" id="IPR032427">
    <property type="entry name" value="P22_portal"/>
</dbReference>
<protein>
    <recommendedName>
        <fullName evidence="3">Portal protein</fullName>
    </recommendedName>
</protein>
<evidence type="ECO:0000313" key="2">
    <source>
        <dbReference type="Proteomes" id="UP000683517"/>
    </source>
</evidence>
<proteinExistence type="predicted"/>
<evidence type="ECO:0008006" key="3">
    <source>
        <dbReference type="Google" id="ProtNLM"/>
    </source>
</evidence>
<reference evidence="1 2" key="1">
    <citation type="submission" date="2021-06" db="EMBL/GenBank/DDBJ databases">
        <title>FDA dAtabase for Regulatory Grade micrObial Sequences (FDA-ARGOS): Supporting development and validation of Infectious Disease Dx tests.</title>
        <authorList>
            <person name="Sproer C."/>
            <person name="Gronow S."/>
            <person name="Severitt S."/>
            <person name="Schroder I."/>
            <person name="Tallon L."/>
            <person name="Sadzewicz L."/>
            <person name="Zhao X."/>
            <person name="Boylan J."/>
            <person name="Ott S."/>
            <person name="Bowen H."/>
            <person name="Vavikolanu K."/>
            <person name="Mehta A."/>
            <person name="Aluvathingal J."/>
            <person name="Nadendla S."/>
            <person name="Lowell S."/>
            <person name="Myers T."/>
            <person name="Yan Y."/>
        </authorList>
    </citation>
    <scope>NUCLEOTIDE SEQUENCE [LARGE SCALE GENOMIC DNA]</scope>
    <source>
        <strain evidence="1 2">FDAARGOS 1400</strain>
    </source>
</reference>
<sequence length="685" mass="77134">MTKEKQLADLHARAKLQFDKIQSAVREERLQCLEDRRFYSIAGAQWEGKLGEQFANKPKFEVNKIHLAVIRIINEYRNNRITVDFVSKDGTQNDDLADTCDGLYRADEQDSGAEEAYDNAFEEAVGGGFGAFRLRACEEDEEDEENERQRIKIEPIFDADSCVFFDLDAKRQDKADANHCFVLTSMTHDAYKEEYKDDPTSWNKDITNSEFDWCTPDIVYVAEYYVVEKVKEKQHIFVLIDGTEQRHMADELEDDPSILERLNATGAQELRVKTLERRKVHKYMLSGSKVLEDCGYIAGRNIPIVPVYGKRWFIDNIERCMGHVRLCKDAQRLKNMQLSRLGEIAALSPIEKPILAAEQVVGFEHMWADDNLVNNPYLLINPLTDASGNVIAQGPLSYTKPPQVPAALAALLQLTDADIRELLGNQEQGEKINANVSAEAIDLVQNQLGMQSYIYVDNFAKAIKRCGAIWLSMTKELYVEEGRRMKTIGKQDEVDSVELSRPVIGESGIEYENDLTKASFDVGVDVGPTSSSKKSAIVRQLQALLPFTTDPDDLKVLLAMIYMNMEGEGIKDFRNYYRKYLVKIGVVEPTEEEQQELIAAAQNQPPDPQAELANALAQESQAKAMKAQADTYLTAAKTEQTKADTAKTIASMENEQRDSVANALSKINQQMASAQPMSEGVQQNV</sequence>
<dbReference type="Pfam" id="PF16510">
    <property type="entry name" value="P22_portal"/>
    <property type="match status" value="1"/>
</dbReference>
<dbReference type="RefSeq" id="WP_216985575.1">
    <property type="nucleotide sequence ID" value="NZ_CP077365.1"/>
</dbReference>
<dbReference type="Proteomes" id="UP000683517">
    <property type="component" value="Chromosome"/>
</dbReference>